<gene>
    <name evidence="2" type="ORF">J7I42_31785</name>
</gene>
<dbReference type="Gene3D" id="2.60.40.1120">
    <property type="entry name" value="Carboxypeptidase-like, regulatory domain"/>
    <property type="match status" value="1"/>
</dbReference>
<evidence type="ECO:0000313" key="3">
    <source>
        <dbReference type="Proteomes" id="UP000677244"/>
    </source>
</evidence>
<dbReference type="PROSITE" id="PS51257">
    <property type="entry name" value="PROKAR_LIPOPROTEIN"/>
    <property type="match status" value="1"/>
</dbReference>
<protein>
    <submittedName>
        <fullName evidence="2">DUF3823 domain-containing protein</fullName>
    </submittedName>
</protein>
<name>A0ABS3Z4F1_9BACT</name>
<dbReference type="RefSeq" id="WP_209143959.1">
    <property type="nucleotide sequence ID" value="NZ_JAGHKO010000017.1"/>
</dbReference>
<reference evidence="2 3" key="1">
    <citation type="submission" date="2021-03" db="EMBL/GenBank/DDBJ databases">
        <title>Assistant Professor.</title>
        <authorList>
            <person name="Huq M.A."/>
        </authorList>
    </citation>
    <scope>NUCLEOTIDE SEQUENCE [LARGE SCALE GENOMIC DNA]</scope>
    <source>
        <strain evidence="2 3">MAH-29</strain>
    </source>
</reference>
<proteinExistence type="predicted"/>
<evidence type="ECO:0000313" key="2">
    <source>
        <dbReference type="EMBL" id="MBO9204913.1"/>
    </source>
</evidence>
<organism evidence="2 3">
    <name type="scientific">Niastella soli</name>
    <dbReference type="NCBI Taxonomy" id="2821487"/>
    <lineage>
        <taxon>Bacteria</taxon>
        <taxon>Pseudomonadati</taxon>
        <taxon>Bacteroidota</taxon>
        <taxon>Chitinophagia</taxon>
        <taxon>Chitinophagales</taxon>
        <taxon>Chitinophagaceae</taxon>
        <taxon>Niastella</taxon>
    </lineage>
</organism>
<comment type="caution">
    <text evidence="2">The sequence shown here is derived from an EMBL/GenBank/DDBJ whole genome shotgun (WGS) entry which is preliminary data.</text>
</comment>
<dbReference type="Gene3D" id="2.60.40.2060">
    <property type="match status" value="1"/>
</dbReference>
<dbReference type="EMBL" id="JAGHKO010000017">
    <property type="protein sequence ID" value="MBO9204913.1"/>
    <property type="molecule type" value="Genomic_DNA"/>
</dbReference>
<dbReference type="Pfam" id="PF12866">
    <property type="entry name" value="DUF3823"/>
    <property type="match status" value="1"/>
</dbReference>
<accession>A0ABS3Z4F1</accession>
<dbReference type="Proteomes" id="UP000677244">
    <property type="component" value="Unassembled WGS sequence"/>
</dbReference>
<sequence length="258" mass="28010">MKKIAHYIILGAALLSAGACSKKLDNYAAPNQTLQGRIIDAGTGKNVPSEVSGENGTGTRIQLLELSWSDNPTPLYLAAMQDGTYNNTKIFAGHYKISADGAFVPLVQTGPNSVDKSKEIDIQGGVTEVDFTVEPFLRIEWVGEPVLNANGTVTVKFIVTRGTTDPNYQLNVTDINLYVNNYPYVGQSANSYDPRYSNRVSYSGTAGNNLLGQTLTFTTTGGVLPGKRDWYLRVAARTTFPNLGKPFNYTDVKKISIP</sequence>
<evidence type="ECO:0000259" key="1">
    <source>
        <dbReference type="Pfam" id="PF12866"/>
    </source>
</evidence>
<feature type="domain" description="DUF3823" evidence="1">
    <location>
        <begin position="33"/>
        <end position="133"/>
    </location>
</feature>
<dbReference type="InterPro" id="IPR024278">
    <property type="entry name" value="DUF3823_N"/>
</dbReference>
<keyword evidence="3" id="KW-1185">Reference proteome</keyword>